<evidence type="ECO:0000313" key="2">
    <source>
        <dbReference type="Proteomes" id="UP000307440"/>
    </source>
</evidence>
<evidence type="ECO:0008006" key="3">
    <source>
        <dbReference type="Google" id="ProtNLM"/>
    </source>
</evidence>
<reference evidence="1 2" key="1">
    <citation type="journal article" date="2019" name="Nat. Ecol. Evol.">
        <title>Megaphylogeny resolves global patterns of mushroom evolution.</title>
        <authorList>
            <person name="Varga T."/>
            <person name="Krizsan K."/>
            <person name="Foldi C."/>
            <person name="Dima B."/>
            <person name="Sanchez-Garcia M."/>
            <person name="Sanchez-Ramirez S."/>
            <person name="Szollosi G.J."/>
            <person name="Szarkandi J.G."/>
            <person name="Papp V."/>
            <person name="Albert L."/>
            <person name="Andreopoulos W."/>
            <person name="Angelini C."/>
            <person name="Antonin V."/>
            <person name="Barry K.W."/>
            <person name="Bougher N.L."/>
            <person name="Buchanan P."/>
            <person name="Buyck B."/>
            <person name="Bense V."/>
            <person name="Catcheside P."/>
            <person name="Chovatia M."/>
            <person name="Cooper J."/>
            <person name="Damon W."/>
            <person name="Desjardin D."/>
            <person name="Finy P."/>
            <person name="Geml J."/>
            <person name="Haridas S."/>
            <person name="Hughes K."/>
            <person name="Justo A."/>
            <person name="Karasinski D."/>
            <person name="Kautmanova I."/>
            <person name="Kiss B."/>
            <person name="Kocsube S."/>
            <person name="Kotiranta H."/>
            <person name="LaButti K.M."/>
            <person name="Lechner B.E."/>
            <person name="Liimatainen K."/>
            <person name="Lipzen A."/>
            <person name="Lukacs Z."/>
            <person name="Mihaltcheva S."/>
            <person name="Morgado L.N."/>
            <person name="Niskanen T."/>
            <person name="Noordeloos M.E."/>
            <person name="Ohm R.A."/>
            <person name="Ortiz-Santana B."/>
            <person name="Ovrebo C."/>
            <person name="Racz N."/>
            <person name="Riley R."/>
            <person name="Savchenko A."/>
            <person name="Shiryaev A."/>
            <person name="Soop K."/>
            <person name="Spirin V."/>
            <person name="Szebenyi C."/>
            <person name="Tomsovsky M."/>
            <person name="Tulloss R.E."/>
            <person name="Uehling J."/>
            <person name="Grigoriev I.V."/>
            <person name="Vagvolgyi C."/>
            <person name="Papp T."/>
            <person name="Martin F.M."/>
            <person name="Miettinen O."/>
            <person name="Hibbett D.S."/>
            <person name="Nagy L.G."/>
        </authorList>
    </citation>
    <scope>NUCLEOTIDE SEQUENCE [LARGE SCALE GENOMIC DNA]</scope>
    <source>
        <strain evidence="1 2">CBS 121175</strain>
    </source>
</reference>
<proteinExistence type="predicted"/>
<evidence type="ECO:0000313" key="1">
    <source>
        <dbReference type="EMBL" id="TFK26086.1"/>
    </source>
</evidence>
<dbReference type="EMBL" id="ML210178">
    <property type="protein sequence ID" value="TFK26086.1"/>
    <property type="molecule type" value="Genomic_DNA"/>
</dbReference>
<sequence>MSDSTLDGFCNLPTELQRQIFLQAAIDDPASTVKLILVARRVCEWLQPIIYRMVTIGAGDGDLFIRTLTEKPPDFFHANVKHLCLTRPAEVGRAKRVLEVCKGVAHLALWVDVLGVLGPGSVASLVATLPLQRLSIECRHFLDIFSNPSALPPIWYRSLTHLELVFWDYDEAPPFPPLTALRSLTHLAIRGLNYWDIQEAYVASILSSFQRLKFLLIFFDESESLEEIPRSVDNRVVFLPYPEEAPVRNWEAIWRGTSTIWLEAEEEIERRMEEEAKAVSLEQAG</sequence>
<dbReference type="OrthoDB" id="3145912at2759"/>
<dbReference type="Proteomes" id="UP000307440">
    <property type="component" value="Unassembled WGS sequence"/>
</dbReference>
<dbReference type="AlphaFoldDB" id="A0A5C3L1L8"/>
<name>A0A5C3L1L8_COPMA</name>
<accession>A0A5C3L1L8</accession>
<keyword evidence="2" id="KW-1185">Reference proteome</keyword>
<organism evidence="1 2">
    <name type="scientific">Coprinopsis marcescibilis</name>
    <name type="common">Agaric fungus</name>
    <name type="synonym">Psathyrella marcescibilis</name>
    <dbReference type="NCBI Taxonomy" id="230819"/>
    <lineage>
        <taxon>Eukaryota</taxon>
        <taxon>Fungi</taxon>
        <taxon>Dikarya</taxon>
        <taxon>Basidiomycota</taxon>
        <taxon>Agaricomycotina</taxon>
        <taxon>Agaricomycetes</taxon>
        <taxon>Agaricomycetidae</taxon>
        <taxon>Agaricales</taxon>
        <taxon>Agaricineae</taxon>
        <taxon>Psathyrellaceae</taxon>
        <taxon>Coprinopsis</taxon>
    </lineage>
</organism>
<gene>
    <name evidence="1" type="ORF">FA15DRAFT_755274</name>
</gene>
<protein>
    <recommendedName>
        <fullName evidence="3">F-box domain-containing protein</fullName>
    </recommendedName>
</protein>